<proteinExistence type="predicted"/>
<dbReference type="EMBL" id="KN124719">
    <property type="protein sequence ID" value="KFO20508.1"/>
    <property type="molecule type" value="Genomic_DNA"/>
</dbReference>
<sequence>MPAAFLRRKKLLFLCADGPVAGHLGHWRAGWQESSPSPEQDGGWVEMTLRSPASAGVHPLSIGAQWMEDDEQVSAAPTQALHGSQLPDHIASHSWLRCLPMAQNGTRVPCVASQASPLAPLLSSQGTPTALSGTGSPDARLWVPLPLSLPTVTLKTLATGAQGNERSAGDLSLEEAALGKVPMRVAHQKGRARQGTGCLQLKAAPPLAALCVTHQCLLCTEAGAEKRTVHVDFGAGNSGPSAE</sequence>
<dbReference type="AlphaFoldDB" id="A0A091CRR1"/>
<protein>
    <submittedName>
        <fullName evidence="1">Uncharacterized protein</fullName>
    </submittedName>
</protein>
<evidence type="ECO:0000313" key="1">
    <source>
        <dbReference type="EMBL" id="KFO20508.1"/>
    </source>
</evidence>
<accession>A0A091CRR1</accession>
<dbReference type="Proteomes" id="UP000028990">
    <property type="component" value="Unassembled WGS sequence"/>
</dbReference>
<reference evidence="1 2" key="1">
    <citation type="submission" date="2013-11" db="EMBL/GenBank/DDBJ databases">
        <title>The Damaraland mole rat (Fukomys damarensis) genome and evolution of African mole rats.</title>
        <authorList>
            <person name="Gladyshev V.N."/>
            <person name="Fang X."/>
        </authorList>
    </citation>
    <scope>NUCLEOTIDE SEQUENCE [LARGE SCALE GENOMIC DNA]</scope>
    <source>
        <tissue evidence="1">Liver</tissue>
    </source>
</reference>
<name>A0A091CRR1_FUKDA</name>
<keyword evidence="2" id="KW-1185">Reference proteome</keyword>
<gene>
    <name evidence="1" type="ORF">H920_18101</name>
</gene>
<organism evidence="1 2">
    <name type="scientific">Fukomys damarensis</name>
    <name type="common">Damaraland mole rat</name>
    <name type="synonym">Cryptomys damarensis</name>
    <dbReference type="NCBI Taxonomy" id="885580"/>
    <lineage>
        <taxon>Eukaryota</taxon>
        <taxon>Metazoa</taxon>
        <taxon>Chordata</taxon>
        <taxon>Craniata</taxon>
        <taxon>Vertebrata</taxon>
        <taxon>Euteleostomi</taxon>
        <taxon>Mammalia</taxon>
        <taxon>Eutheria</taxon>
        <taxon>Euarchontoglires</taxon>
        <taxon>Glires</taxon>
        <taxon>Rodentia</taxon>
        <taxon>Hystricomorpha</taxon>
        <taxon>Bathyergidae</taxon>
        <taxon>Fukomys</taxon>
    </lineage>
</organism>
<evidence type="ECO:0000313" key="2">
    <source>
        <dbReference type="Proteomes" id="UP000028990"/>
    </source>
</evidence>